<sequence length="100" mass="11765">MTLGDMCASVRHVWDMHRQRKTMSGTWRRYFIPCLGLLNILYYSKWFNGRFMVYIKMKGVMTMCAAELARGSSPFVRKASHTIPEAIDILLWWNWLCVAV</sequence>
<keyword evidence="1" id="KW-0472">Membrane</keyword>
<dbReference type="EMBL" id="KN430877">
    <property type="protein sequence ID" value="KHG24990.1"/>
    <property type="molecule type" value="Genomic_DNA"/>
</dbReference>
<gene>
    <name evidence="2" type="ORF">F383_08715</name>
</gene>
<evidence type="ECO:0000313" key="3">
    <source>
        <dbReference type="Proteomes" id="UP000032142"/>
    </source>
</evidence>
<dbReference type="AlphaFoldDB" id="A0A0B0PJ12"/>
<accession>A0A0B0PJ12</accession>
<evidence type="ECO:0000256" key="1">
    <source>
        <dbReference type="SAM" id="Phobius"/>
    </source>
</evidence>
<protein>
    <submittedName>
        <fullName evidence="2">Lipoxygenase 7, chloroplastic</fullName>
    </submittedName>
</protein>
<name>A0A0B0PJ12_GOSAR</name>
<feature type="transmembrane region" description="Helical" evidence="1">
    <location>
        <begin position="30"/>
        <end position="48"/>
    </location>
</feature>
<organism evidence="2 3">
    <name type="scientific">Gossypium arboreum</name>
    <name type="common">Tree cotton</name>
    <name type="synonym">Gossypium nanking</name>
    <dbReference type="NCBI Taxonomy" id="29729"/>
    <lineage>
        <taxon>Eukaryota</taxon>
        <taxon>Viridiplantae</taxon>
        <taxon>Streptophyta</taxon>
        <taxon>Embryophyta</taxon>
        <taxon>Tracheophyta</taxon>
        <taxon>Spermatophyta</taxon>
        <taxon>Magnoliopsida</taxon>
        <taxon>eudicotyledons</taxon>
        <taxon>Gunneridae</taxon>
        <taxon>Pentapetalae</taxon>
        <taxon>rosids</taxon>
        <taxon>malvids</taxon>
        <taxon>Malvales</taxon>
        <taxon>Malvaceae</taxon>
        <taxon>Malvoideae</taxon>
        <taxon>Gossypium</taxon>
    </lineage>
</organism>
<keyword evidence="1" id="KW-1133">Transmembrane helix</keyword>
<reference evidence="3" key="1">
    <citation type="submission" date="2014-09" db="EMBL/GenBank/DDBJ databases">
        <authorList>
            <person name="Mudge J."/>
            <person name="Ramaraj T."/>
            <person name="Lindquist I.E."/>
            <person name="Bharti A.K."/>
            <person name="Sundararajan A."/>
            <person name="Cameron C.T."/>
            <person name="Woodward J.E."/>
            <person name="May G.D."/>
            <person name="Brubaker C."/>
            <person name="Broadhvest J."/>
            <person name="Wilkins T.A."/>
        </authorList>
    </citation>
    <scope>NUCLEOTIDE SEQUENCE</scope>
    <source>
        <strain evidence="3">cv. AKA8401</strain>
    </source>
</reference>
<keyword evidence="3" id="KW-1185">Reference proteome</keyword>
<dbReference type="Proteomes" id="UP000032142">
    <property type="component" value="Unassembled WGS sequence"/>
</dbReference>
<keyword evidence="1" id="KW-0812">Transmembrane</keyword>
<evidence type="ECO:0000313" key="2">
    <source>
        <dbReference type="EMBL" id="KHG24990.1"/>
    </source>
</evidence>
<proteinExistence type="predicted"/>